<feature type="compositionally biased region" description="Low complexity" evidence="1">
    <location>
        <begin position="259"/>
        <end position="269"/>
    </location>
</feature>
<feature type="compositionally biased region" description="Polar residues" evidence="1">
    <location>
        <begin position="472"/>
        <end position="481"/>
    </location>
</feature>
<reference evidence="3 4" key="1">
    <citation type="journal article" date="2014" name="BMC Genomics">
        <title>Genome sequencing of four Aureobasidium pullulans varieties: biotechnological potential, stress tolerance, and description of new species.</title>
        <authorList>
            <person name="Gostin Ar C."/>
            <person name="Ohm R.A."/>
            <person name="Kogej T."/>
            <person name="Sonjak S."/>
            <person name="Turk M."/>
            <person name="Zajc J."/>
            <person name="Zalar P."/>
            <person name="Grube M."/>
            <person name="Sun H."/>
            <person name="Han J."/>
            <person name="Sharma A."/>
            <person name="Chiniquy J."/>
            <person name="Ngan C.Y."/>
            <person name="Lipzen A."/>
            <person name="Barry K."/>
            <person name="Grigoriev I.V."/>
            <person name="Gunde-Cimerman N."/>
        </authorList>
    </citation>
    <scope>NUCLEOTIDE SEQUENCE [LARGE SCALE GENOMIC DNA]</scope>
    <source>
        <strain evidence="3 4">EXF-2481</strain>
    </source>
</reference>
<keyword evidence="2" id="KW-0812">Transmembrane</keyword>
<dbReference type="OrthoDB" id="5425637at2759"/>
<name>A0A074Z0U8_AURSE</name>
<dbReference type="AlphaFoldDB" id="A0A074Z0U8"/>
<dbReference type="EMBL" id="KL584750">
    <property type="protein sequence ID" value="KEQ99997.1"/>
    <property type="molecule type" value="Genomic_DNA"/>
</dbReference>
<dbReference type="RefSeq" id="XP_013347965.1">
    <property type="nucleotide sequence ID" value="XM_013492511.1"/>
</dbReference>
<evidence type="ECO:0000256" key="1">
    <source>
        <dbReference type="SAM" id="MobiDB-lite"/>
    </source>
</evidence>
<feature type="compositionally biased region" description="Low complexity" evidence="1">
    <location>
        <begin position="183"/>
        <end position="200"/>
    </location>
</feature>
<feature type="compositionally biased region" description="Polar residues" evidence="1">
    <location>
        <begin position="318"/>
        <end position="330"/>
    </location>
</feature>
<feature type="region of interest" description="Disordered" evidence="1">
    <location>
        <begin position="546"/>
        <end position="587"/>
    </location>
</feature>
<dbReference type="HOGENOM" id="CLU_456318_0_0_1"/>
<feature type="region of interest" description="Disordered" evidence="1">
    <location>
        <begin position="259"/>
        <end position="279"/>
    </location>
</feature>
<protein>
    <submittedName>
        <fullName evidence="3">Uncharacterized protein</fullName>
    </submittedName>
</protein>
<evidence type="ECO:0000313" key="3">
    <source>
        <dbReference type="EMBL" id="KEQ99997.1"/>
    </source>
</evidence>
<feature type="compositionally biased region" description="Low complexity" evidence="1">
    <location>
        <begin position="331"/>
        <end position="340"/>
    </location>
</feature>
<keyword evidence="2" id="KW-0472">Membrane</keyword>
<accession>A0A074Z0U8</accession>
<organism evidence="3 4">
    <name type="scientific">Aureobasidium subglaciale (strain EXF-2481)</name>
    <name type="common">Aureobasidium pullulans var. subglaciale</name>
    <dbReference type="NCBI Taxonomy" id="1043005"/>
    <lineage>
        <taxon>Eukaryota</taxon>
        <taxon>Fungi</taxon>
        <taxon>Dikarya</taxon>
        <taxon>Ascomycota</taxon>
        <taxon>Pezizomycotina</taxon>
        <taxon>Dothideomycetes</taxon>
        <taxon>Dothideomycetidae</taxon>
        <taxon>Dothideales</taxon>
        <taxon>Saccotheciaceae</taxon>
        <taxon>Aureobasidium</taxon>
    </lineage>
</organism>
<dbReference type="Proteomes" id="UP000030641">
    <property type="component" value="Unassembled WGS sequence"/>
</dbReference>
<feature type="compositionally biased region" description="Polar residues" evidence="1">
    <location>
        <begin position="113"/>
        <end position="122"/>
    </location>
</feature>
<dbReference type="GeneID" id="25362104"/>
<evidence type="ECO:0000313" key="4">
    <source>
        <dbReference type="Proteomes" id="UP000030641"/>
    </source>
</evidence>
<sequence length="598" mass="62746">MRFPSLAFAAVAGLWQQPLAPEDETITSTRHVHVSRTSTNTGSTIYAVLMGTSTPYMDHLPATLMTRSIPWQALQTANLECRSEGESASTMRIKVTQTVNQVQATVFASKVGTSVSTPTDVPQSLREEAAEDAEELSSSQLAAAISSAKSAALAHSTVAVLATTTSSDADASPAVAEGQPQYTNTSSSTQPSITTSESSSVLPIGLELRSNGGAATTSSPPTTTTARVPGVVIAVIYGTSTSMMTSIPPTLLAEITATQPTTTAQSSSSEGTTEVDSLTSTTISDGNLQFTDANAAGFKSTQTALIQATTHSDEDAAKSTTAVASTPQRDSSSSTFSSASTSMSVNSASVTSNKIYTIPMTTRSTTSPSFTPEFSTPTTPSATSADPFFTAYNSQSSASSTADIAADNAAGASGGDSGSFKLSKGGFAAIISVVSIGVGLGLVFLILFVVARRRQWKVRQSIARASRRFTGRFSSHPNKKTLSNEKGNEPTLPIIEPRQPAGPRPAPSSRRPQQGFANIDATLHSNYRGVESVVRISRGPEAWRKAMAGQRVQQSQSQRRKPELRVDTGLAGGKMEEGNMGEQGRKKRADWRDLFRAL</sequence>
<proteinExistence type="predicted"/>
<keyword evidence="2" id="KW-1133">Transmembrane helix</keyword>
<feature type="region of interest" description="Disordered" evidence="1">
    <location>
        <begin position="361"/>
        <end position="382"/>
    </location>
</feature>
<evidence type="ECO:0000256" key="2">
    <source>
        <dbReference type="SAM" id="Phobius"/>
    </source>
</evidence>
<feature type="region of interest" description="Disordered" evidence="1">
    <location>
        <begin position="472"/>
        <end position="514"/>
    </location>
</feature>
<feature type="compositionally biased region" description="Polar residues" evidence="1">
    <location>
        <begin position="270"/>
        <end position="279"/>
    </location>
</feature>
<feature type="region of interest" description="Disordered" evidence="1">
    <location>
        <begin position="113"/>
        <end position="134"/>
    </location>
</feature>
<feature type="transmembrane region" description="Helical" evidence="2">
    <location>
        <begin position="427"/>
        <end position="451"/>
    </location>
</feature>
<dbReference type="OMA" id="RQHTHST"/>
<keyword evidence="4" id="KW-1185">Reference proteome</keyword>
<dbReference type="InParanoid" id="A0A074Z0U8"/>
<feature type="compositionally biased region" description="Low complexity" evidence="1">
    <location>
        <begin position="166"/>
        <end position="176"/>
    </location>
</feature>
<gene>
    <name evidence="3" type="ORF">AUEXF2481DRAFT_1456</name>
</gene>
<feature type="region of interest" description="Disordered" evidence="1">
    <location>
        <begin position="309"/>
        <end position="340"/>
    </location>
</feature>
<feature type="region of interest" description="Disordered" evidence="1">
    <location>
        <begin position="166"/>
        <end position="201"/>
    </location>
</feature>